<evidence type="ECO:0000259" key="1">
    <source>
        <dbReference type="Pfam" id="PF00882"/>
    </source>
</evidence>
<feature type="domain" description="Phospholipase C/D" evidence="1">
    <location>
        <begin position="6"/>
        <end position="155"/>
    </location>
</feature>
<dbReference type="RefSeq" id="WP_176391874.1">
    <property type="nucleotide sequence ID" value="NZ_FPAA01000002.1"/>
</dbReference>
<dbReference type="EMBL" id="FPAA01000002">
    <property type="protein sequence ID" value="SFS46899.1"/>
    <property type="molecule type" value="Genomic_DNA"/>
</dbReference>
<gene>
    <name evidence="2" type="ORF">SAMN05444972_102306</name>
</gene>
<dbReference type="InterPro" id="IPR029002">
    <property type="entry name" value="PLPC/GPLD1"/>
</dbReference>
<evidence type="ECO:0000313" key="3">
    <source>
        <dbReference type="Proteomes" id="UP000198660"/>
    </source>
</evidence>
<name>A0A1I6Q321_9BACL</name>
<dbReference type="AlphaFoldDB" id="A0A1I6Q321"/>
<dbReference type="Proteomes" id="UP000198660">
    <property type="component" value="Unassembled WGS sequence"/>
</dbReference>
<accession>A0A1I6Q321</accession>
<dbReference type="Pfam" id="PF00882">
    <property type="entry name" value="Zn_dep_PLPC"/>
    <property type="match status" value="1"/>
</dbReference>
<protein>
    <submittedName>
        <fullName evidence="2">Zinc dependent phospholipase C</fullName>
    </submittedName>
</protein>
<keyword evidence="3" id="KW-1185">Reference proteome</keyword>
<reference evidence="3" key="1">
    <citation type="submission" date="2016-10" db="EMBL/GenBank/DDBJ databases">
        <authorList>
            <person name="Varghese N."/>
            <person name="Submissions S."/>
        </authorList>
    </citation>
    <scope>NUCLEOTIDE SEQUENCE [LARGE SCALE GENOMIC DNA]</scope>
    <source>
        <strain evidence="3">DSM 45789</strain>
    </source>
</reference>
<proteinExistence type="predicted"/>
<organism evidence="2 3">
    <name type="scientific">Marininema halotolerans</name>
    <dbReference type="NCBI Taxonomy" id="1155944"/>
    <lineage>
        <taxon>Bacteria</taxon>
        <taxon>Bacillati</taxon>
        <taxon>Bacillota</taxon>
        <taxon>Bacilli</taxon>
        <taxon>Bacillales</taxon>
        <taxon>Thermoactinomycetaceae</taxon>
        <taxon>Marininema</taxon>
    </lineage>
</organism>
<sequence length="301" mass="35177">MPNVWSHIIFGHAALKRADLPIPSDPRTFQLGCQGPDFLLYHNFWPWKFGNDVVELGNEIHKRQCGPFLVDLIQAAGNQPELEEYVAGFLTHHMLDRHTHPYIVYRSGEGKHKHQQLEVFIDTLLAERLGNIRTWKTPVVPRIDIGSKLPSSWVNTMHNIARIHFPKETARVRPEDWSQAYDDMKKALRFFYDPWGIKLVLTFGYIYPFRYRPLRDGVDYLNEQEREWLHPAVPTERHRERFMTLWENALAETATLLRLIHLYWKSDTSIEEVSEKLGDISYDIGKPVSLGLEAQVEDPIV</sequence>
<evidence type="ECO:0000313" key="2">
    <source>
        <dbReference type="EMBL" id="SFS46899.1"/>
    </source>
</evidence>